<proteinExistence type="predicted"/>
<organism evidence="5 6">
    <name type="scientific">Brevundimonas nasdae</name>
    <dbReference type="NCBI Taxonomy" id="172043"/>
    <lineage>
        <taxon>Bacteria</taxon>
        <taxon>Pseudomonadati</taxon>
        <taxon>Pseudomonadota</taxon>
        <taxon>Alphaproteobacteria</taxon>
        <taxon>Caulobacterales</taxon>
        <taxon>Caulobacteraceae</taxon>
        <taxon>Brevundimonas</taxon>
    </lineage>
</organism>
<gene>
    <name evidence="5" type="ORF">KWG56_16825</name>
</gene>
<evidence type="ECO:0000313" key="5">
    <source>
        <dbReference type="EMBL" id="QYC10197.1"/>
    </source>
</evidence>
<feature type="modified residue" description="4-aspartylphosphate" evidence="2">
    <location>
        <position position="146"/>
    </location>
</feature>
<accession>A0ABX8THC7</accession>
<dbReference type="SUPFAM" id="SSF52172">
    <property type="entry name" value="CheY-like"/>
    <property type="match status" value="1"/>
</dbReference>
<evidence type="ECO:0000313" key="6">
    <source>
        <dbReference type="Proteomes" id="UP000824334"/>
    </source>
</evidence>
<keyword evidence="6" id="KW-1185">Reference proteome</keyword>
<dbReference type="Gene3D" id="3.40.50.2300">
    <property type="match status" value="1"/>
</dbReference>
<dbReference type="PANTHER" id="PTHR44591">
    <property type="entry name" value="STRESS RESPONSE REGULATOR PROTEIN 1"/>
    <property type="match status" value="1"/>
</dbReference>
<dbReference type="SMART" id="SM00448">
    <property type="entry name" value="REC"/>
    <property type="match status" value="1"/>
</dbReference>
<feature type="domain" description="Response regulatory" evidence="4">
    <location>
        <begin position="96"/>
        <end position="208"/>
    </location>
</feature>
<evidence type="ECO:0000256" key="3">
    <source>
        <dbReference type="SAM" id="MobiDB-lite"/>
    </source>
</evidence>
<evidence type="ECO:0000256" key="1">
    <source>
        <dbReference type="ARBA" id="ARBA00022553"/>
    </source>
</evidence>
<dbReference type="InterPro" id="IPR050595">
    <property type="entry name" value="Bact_response_regulator"/>
</dbReference>
<dbReference type="Pfam" id="PF00072">
    <property type="entry name" value="Response_reg"/>
    <property type="match status" value="1"/>
</dbReference>
<feature type="region of interest" description="Disordered" evidence="3">
    <location>
        <begin position="1"/>
        <end position="20"/>
    </location>
</feature>
<reference evidence="5 6" key="1">
    <citation type="submission" date="2021-07" db="EMBL/GenBank/DDBJ databases">
        <title>Isolation and characterization of bacteria from a gold mining with a capacity of golden bioaccumulation.</title>
        <authorList>
            <person name="Yang X.J."/>
        </authorList>
    </citation>
    <scope>NUCLEOTIDE SEQUENCE [LARGE SCALE GENOMIC DNA]</scope>
    <source>
        <strain evidence="5 6">Au29</strain>
    </source>
</reference>
<dbReference type="InterPro" id="IPR011006">
    <property type="entry name" value="CheY-like_superfamily"/>
</dbReference>
<dbReference type="Proteomes" id="UP000824334">
    <property type="component" value="Chromosome"/>
</dbReference>
<sequence length="213" mass="22797">MFDRPPQSTPGTAIPTDDAAASVERLCRQYDSRLNENDGALSPEDERELKAMAAIYDLDTDRSPAEVWRDLRAVVTRQAPLPNEDTPLTASTAPLTLLVVEDDADSAAALTELLTEAGHSVVGPFHSAAAAEAAAALHHIDAALLDINLSDDRTGIELARSLTDRWKVRVVFISGDVTAAAQHADLAEALVLKPYTGPQILEVVARLGERLDA</sequence>
<evidence type="ECO:0000259" key="4">
    <source>
        <dbReference type="PROSITE" id="PS50110"/>
    </source>
</evidence>
<dbReference type="PANTHER" id="PTHR44591:SF3">
    <property type="entry name" value="RESPONSE REGULATORY DOMAIN-CONTAINING PROTEIN"/>
    <property type="match status" value="1"/>
</dbReference>
<dbReference type="GeneID" id="94376955"/>
<evidence type="ECO:0000256" key="2">
    <source>
        <dbReference type="PROSITE-ProRule" id="PRU00169"/>
    </source>
</evidence>
<protein>
    <submittedName>
        <fullName evidence="5">Response regulator</fullName>
    </submittedName>
</protein>
<dbReference type="EMBL" id="CP080034">
    <property type="protein sequence ID" value="QYC10197.1"/>
    <property type="molecule type" value="Genomic_DNA"/>
</dbReference>
<dbReference type="PROSITE" id="PS50110">
    <property type="entry name" value="RESPONSE_REGULATORY"/>
    <property type="match status" value="1"/>
</dbReference>
<dbReference type="RefSeq" id="WP_201100885.1">
    <property type="nucleotide sequence ID" value="NZ_BAAAEE010000015.1"/>
</dbReference>
<keyword evidence="1 2" id="KW-0597">Phosphoprotein</keyword>
<name>A0ABX8THC7_9CAUL</name>
<dbReference type="InterPro" id="IPR001789">
    <property type="entry name" value="Sig_transdc_resp-reg_receiver"/>
</dbReference>